<comment type="similarity">
    <text evidence="4 14">In the N-terminal section; belongs to the cytidine and deoxycytidylate deaminase family.</text>
</comment>
<protein>
    <recommendedName>
        <fullName evidence="14">Riboflavin biosynthesis protein RibD</fullName>
    </recommendedName>
    <domain>
        <recommendedName>
            <fullName evidence="14">Diaminohydroxyphosphoribosylaminopyrimidine deaminase</fullName>
            <shortName evidence="14">DRAP deaminase</shortName>
            <ecNumber evidence="14">3.5.4.26</ecNumber>
        </recommendedName>
        <alternativeName>
            <fullName evidence="14">Riboflavin-specific deaminase</fullName>
        </alternativeName>
    </domain>
    <domain>
        <recommendedName>
            <fullName evidence="14">5-amino-6-(5-phosphoribosylamino)uracil reductase</fullName>
            <ecNumber evidence="14">1.1.1.193</ecNumber>
        </recommendedName>
        <alternativeName>
            <fullName evidence="14">HTP reductase</fullName>
        </alternativeName>
    </domain>
</protein>
<keyword evidence="9 14" id="KW-0521">NADP</keyword>
<dbReference type="InterPro" id="IPR016192">
    <property type="entry name" value="APOBEC/CMP_deaminase_Zn-bd"/>
</dbReference>
<comment type="caution">
    <text evidence="16">The sequence shown here is derived from an EMBL/GenBank/DDBJ whole genome shotgun (WGS) entry which is preliminary data.</text>
</comment>
<dbReference type="Pfam" id="PF01872">
    <property type="entry name" value="RibD_C"/>
    <property type="match status" value="1"/>
</dbReference>
<comment type="similarity">
    <text evidence="5 14">In the C-terminal section; belongs to the HTP reductase family.</text>
</comment>
<gene>
    <name evidence="16" type="primary">ribD</name>
    <name evidence="16" type="ORF">KHA94_11770</name>
</gene>
<evidence type="ECO:0000256" key="1">
    <source>
        <dbReference type="ARBA" id="ARBA00002151"/>
    </source>
</evidence>
<comment type="pathway">
    <text evidence="2 14">Cofactor biosynthesis; riboflavin biosynthesis; 5-amino-6-(D-ribitylamino)uracil from GTP: step 2/4.</text>
</comment>
<dbReference type="EC" id="3.5.4.26" evidence="14"/>
<dbReference type="InterPro" id="IPR016193">
    <property type="entry name" value="Cytidine_deaminase-like"/>
</dbReference>
<dbReference type="InterPro" id="IPR050765">
    <property type="entry name" value="Riboflavin_Biosynth_HTPR"/>
</dbReference>
<name>A0ABS5NSQ0_9BACI</name>
<dbReference type="InterPro" id="IPR011549">
    <property type="entry name" value="RibD_C"/>
</dbReference>
<keyword evidence="17" id="KW-1185">Reference proteome</keyword>
<keyword evidence="7 14" id="KW-0479">Metal-binding</keyword>
<evidence type="ECO:0000256" key="3">
    <source>
        <dbReference type="ARBA" id="ARBA00004910"/>
    </source>
</evidence>
<dbReference type="InterPro" id="IPR024072">
    <property type="entry name" value="DHFR-like_dom_sf"/>
</dbReference>
<evidence type="ECO:0000256" key="10">
    <source>
        <dbReference type="ARBA" id="ARBA00023002"/>
    </source>
</evidence>
<keyword evidence="10 14" id="KW-0560">Oxidoreductase</keyword>
<dbReference type="PANTHER" id="PTHR38011:SF7">
    <property type="entry name" value="2,5-DIAMINO-6-RIBOSYLAMINO-4(3H)-PYRIMIDINONE 5'-PHOSPHATE REDUCTASE"/>
    <property type="match status" value="1"/>
</dbReference>
<proteinExistence type="inferred from homology"/>
<keyword evidence="14 16" id="KW-0378">Hydrolase</keyword>
<dbReference type="SUPFAM" id="SSF53927">
    <property type="entry name" value="Cytidine deaminase-like"/>
    <property type="match status" value="1"/>
</dbReference>
<dbReference type="EC" id="1.1.1.193" evidence="14"/>
<evidence type="ECO:0000256" key="5">
    <source>
        <dbReference type="ARBA" id="ARBA00007417"/>
    </source>
</evidence>
<dbReference type="Proteomes" id="UP000681027">
    <property type="component" value="Unassembled WGS sequence"/>
</dbReference>
<evidence type="ECO:0000259" key="15">
    <source>
        <dbReference type="PROSITE" id="PS51747"/>
    </source>
</evidence>
<accession>A0ABS5NSQ0</accession>
<evidence type="ECO:0000256" key="8">
    <source>
        <dbReference type="ARBA" id="ARBA00022833"/>
    </source>
</evidence>
<dbReference type="RefSeq" id="WP_213102344.1">
    <property type="nucleotide sequence ID" value="NZ_JAGYPM010000003.1"/>
</dbReference>
<evidence type="ECO:0000256" key="12">
    <source>
        <dbReference type="ARBA" id="ARBA00049861"/>
    </source>
</evidence>
<organism evidence="16 17">
    <name type="scientific">Cytobacillus citreus</name>
    <dbReference type="NCBI Taxonomy" id="2833586"/>
    <lineage>
        <taxon>Bacteria</taxon>
        <taxon>Bacillati</taxon>
        <taxon>Bacillota</taxon>
        <taxon>Bacilli</taxon>
        <taxon>Bacillales</taxon>
        <taxon>Bacillaceae</taxon>
        <taxon>Cytobacillus</taxon>
    </lineage>
</organism>
<dbReference type="Gene3D" id="3.40.140.10">
    <property type="entry name" value="Cytidine Deaminase, domain 2"/>
    <property type="match status" value="1"/>
</dbReference>
<dbReference type="PIRSF" id="PIRSF006769">
    <property type="entry name" value="RibD"/>
    <property type="match status" value="1"/>
</dbReference>
<dbReference type="PROSITE" id="PS51747">
    <property type="entry name" value="CYT_DCMP_DEAMINASES_2"/>
    <property type="match status" value="1"/>
</dbReference>
<feature type="domain" description="CMP/dCMP-type deaminase" evidence="15">
    <location>
        <begin position="1"/>
        <end position="123"/>
    </location>
</feature>
<evidence type="ECO:0000256" key="4">
    <source>
        <dbReference type="ARBA" id="ARBA00005259"/>
    </source>
</evidence>
<evidence type="ECO:0000256" key="9">
    <source>
        <dbReference type="ARBA" id="ARBA00022857"/>
    </source>
</evidence>
<dbReference type="InterPro" id="IPR002734">
    <property type="entry name" value="RibDG_C"/>
</dbReference>
<evidence type="ECO:0000313" key="16">
    <source>
        <dbReference type="EMBL" id="MBS4190860.1"/>
    </source>
</evidence>
<evidence type="ECO:0000256" key="6">
    <source>
        <dbReference type="ARBA" id="ARBA00022619"/>
    </source>
</evidence>
<dbReference type="PANTHER" id="PTHR38011">
    <property type="entry name" value="DIHYDROFOLATE REDUCTASE FAMILY PROTEIN (AFU_ORTHOLOGUE AFUA_8G06820)"/>
    <property type="match status" value="1"/>
</dbReference>
<sequence>MHDIEYMDLALKMAQATRGQTSPNPKVGAVVIKNGEVLGLGAHLRAGTPHAEVYAINAAGEQARGADLYVTLEPCSHYGKTPPCSDLLIKSGIKRVIVAGLDPNPLVAGQGIAKLKEAGIEVEIGIGKAEAYAMNEPFFHFIKTKTPFVTIKAAASFDGKTAAKTGDSKWITSPESRLDVHQLRHEHDAILTGVNTIIHDNPHLTTRLPRGGRNPIRVVLDTYLRTPLESNMIQDRAVKTIIFTGNEIDIEKVASFREFDVEVIPLSQPTILIQEVLQELGKRNIMSLLVEGGSEIHSSFIDNDAYQQIILYVAPKIIGGKTAIPFIGGQGIEIVEDAKKLKFESVQTIGCDLKIIAKPLEEEEKSCLQES</sequence>
<dbReference type="EMBL" id="JAGYPM010000003">
    <property type="protein sequence ID" value="MBS4190860.1"/>
    <property type="molecule type" value="Genomic_DNA"/>
</dbReference>
<dbReference type="CDD" id="cd01284">
    <property type="entry name" value="Riboflavin_deaminase-reductase"/>
    <property type="match status" value="1"/>
</dbReference>
<comment type="cofactor">
    <cofactor evidence="14">
        <name>Zn(2+)</name>
        <dbReference type="ChEBI" id="CHEBI:29105"/>
    </cofactor>
    <text evidence="14">Binds 1 zinc ion.</text>
</comment>
<evidence type="ECO:0000256" key="11">
    <source>
        <dbReference type="ARBA" id="ARBA00023268"/>
    </source>
</evidence>
<comment type="catalytic activity">
    <reaction evidence="12 14">
        <text>5-amino-6-(5-phospho-D-ribitylamino)uracil + NADP(+) = 5-amino-6-(5-phospho-D-ribosylamino)uracil + NADPH + H(+)</text>
        <dbReference type="Rhea" id="RHEA:17845"/>
        <dbReference type="ChEBI" id="CHEBI:15378"/>
        <dbReference type="ChEBI" id="CHEBI:57783"/>
        <dbReference type="ChEBI" id="CHEBI:58349"/>
        <dbReference type="ChEBI" id="CHEBI:58421"/>
        <dbReference type="ChEBI" id="CHEBI:58453"/>
        <dbReference type="EC" id="1.1.1.193"/>
    </reaction>
</comment>
<evidence type="ECO:0000256" key="14">
    <source>
        <dbReference type="PIRNR" id="PIRNR006769"/>
    </source>
</evidence>
<dbReference type="Pfam" id="PF00383">
    <property type="entry name" value="dCMP_cyt_deam_1"/>
    <property type="match status" value="1"/>
</dbReference>
<comment type="pathway">
    <text evidence="3 14">Cofactor biosynthesis; riboflavin biosynthesis; 5-amino-6-(D-ribitylamino)uracil from GTP: step 3/4.</text>
</comment>
<dbReference type="InterPro" id="IPR002125">
    <property type="entry name" value="CMP_dCMP_dom"/>
</dbReference>
<evidence type="ECO:0000256" key="2">
    <source>
        <dbReference type="ARBA" id="ARBA00004882"/>
    </source>
</evidence>
<keyword evidence="8 14" id="KW-0862">Zinc</keyword>
<evidence type="ECO:0000256" key="7">
    <source>
        <dbReference type="ARBA" id="ARBA00022723"/>
    </source>
</evidence>
<dbReference type="Gene3D" id="3.40.430.10">
    <property type="entry name" value="Dihydrofolate Reductase, subunit A"/>
    <property type="match status" value="1"/>
</dbReference>
<keyword evidence="6 14" id="KW-0686">Riboflavin biosynthesis</keyword>
<dbReference type="GO" id="GO:0008835">
    <property type="term" value="F:diaminohydroxyphosphoribosylaminopyrimidine deaminase activity"/>
    <property type="evidence" value="ECO:0007669"/>
    <property type="project" value="UniProtKB-EC"/>
</dbReference>
<dbReference type="PROSITE" id="PS00903">
    <property type="entry name" value="CYT_DCMP_DEAMINASES_1"/>
    <property type="match status" value="1"/>
</dbReference>
<keyword evidence="11" id="KW-0511">Multifunctional enzyme</keyword>
<comment type="catalytic activity">
    <reaction evidence="13 14">
        <text>2,5-diamino-6-hydroxy-4-(5-phosphoribosylamino)-pyrimidine + H2O + H(+) = 5-amino-6-(5-phospho-D-ribosylamino)uracil + NH4(+)</text>
        <dbReference type="Rhea" id="RHEA:21868"/>
        <dbReference type="ChEBI" id="CHEBI:15377"/>
        <dbReference type="ChEBI" id="CHEBI:15378"/>
        <dbReference type="ChEBI" id="CHEBI:28938"/>
        <dbReference type="ChEBI" id="CHEBI:58453"/>
        <dbReference type="ChEBI" id="CHEBI:58614"/>
        <dbReference type="EC" id="3.5.4.26"/>
    </reaction>
</comment>
<evidence type="ECO:0000313" key="17">
    <source>
        <dbReference type="Proteomes" id="UP000681027"/>
    </source>
</evidence>
<dbReference type="NCBIfam" id="TIGR00326">
    <property type="entry name" value="eubact_ribD"/>
    <property type="match status" value="1"/>
</dbReference>
<evidence type="ECO:0000256" key="13">
    <source>
        <dbReference type="ARBA" id="ARBA00049886"/>
    </source>
</evidence>
<dbReference type="InterPro" id="IPR004794">
    <property type="entry name" value="Eubact_RibD"/>
</dbReference>
<comment type="function">
    <text evidence="1 14">Converts 2,5-diamino-6-(ribosylamino)-4(3h)-pyrimidinone 5'-phosphate into 5-amino-6-(ribosylamino)-2,4(1h,3h)-pyrimidinedione 5'-phosphate.</text>
</comment>
<dbReference type="NCBIfam" id="TIGR00227">
    <property type="entry name" value="ribD_Cterm"/>
    <property type="match status" value="1"/>
</dbReference>
<dbReference type="GO" id="GO:0008703">
    <property type="term" value="F:5-amino-6-(5-phosphoribosylamino)uracil reductase activity"/>
    <property type="evidence" value="ECO:0007669"/>
    <property type="project" value="UniProtKB-EC"/>
</dbReference>
<reference evidence="16 17" key="1">
    <citation type="submission" date="2021-05" db="EMBL/GenBank/DDBJ databases">
        <title>Novel Bacillus species.</title>
        <authorList>
            <person name="Liu G."/>
        </authorList>
    </citation>
    <scope>NUCLEOTIDE SEQUENCE [LARGE SCALE GENOMIC DNA]</scope>
    <source>
        <strain evidence="16 17">FJAT-49705</strain>
    </source>
</reference>
<dbReference type="SUPFAM" id="SSF53597">
    <property type="entry name" value="Dihydrofolate reductase-like"/>
    <property type="match status" value="1"/>
</dbReference>